<organism evidence="1 2">
    <name type="scientific">Planococcus halotolerans</name>
    <dbReference type="NCBI Taxonomy" id="2233542"/>
    <lineage>
        <taxon>Bacteria</taxon>
        <taxon>Bacillati</taxon>
        <taxon>Bacillota</taxon>
        <taxon>Bacilli</taxon>
        <taxon>Bacillales</taxon>
        <taxon>Caryophanaceae</taxon>
        <taxon>Planococcus</taxon>
    </lineage>
</organism>
<dbReference type="EMBL" id="QLZR01000002">
    <property type="protein sequence ID" value="RAZ79164.1"/>
    <property type="molecule type" value="Genomic_DNA"/>
</dbReference>
<sequence>MGKIQGIENLLVYLNSVGYPLSEQQINEFLLARKIPHSKPYGSMIVFDRAHIEWWVEMQRKTDSLL</sequence>
<dbReference type="AlphaFoldDB" id="A0A365L1C2"/>
<gene>
    <name evidence="1" type="ORF">DP120_05975</name>
</gene>
<protein>
    <submittedName>
        <fullName evidence="1">Uncharacterized protein</fullName>
    </submittedName>
</protein>
<reference evidence="1 2" key="1">
    <citation type="submission" date="2018-06" db="EMBL/GenBank/DDBJ databases">
        <title>The draft genome sequences of strains SCU63 and S1.</title>
        <authorList>
            <person name="Gan L."/>
        </authorList>
    </citation>
    <scope>NUCLEOTIDE SEQUENCE [LARGE SCALE GENOMIC DNA]</scope>
    <source>
        <strain evidence="1 2">SCU63</strain>
    </source>
</reference>
<evidence type="ECO:0000313" key="2">
    <source>
        <dbReference type="Proteomes" id="UP000251002"/>
    </source>
</evidence>
<proteinExistence type="predicted"/>
<comment type="caution">
    <text evidence="1">The sequence shown here is derived from an EMBL/GenBank/DDBJ whole genome shotgun (WGS) entry which is preliminary data.</text>
</comment>
<evidence type="ECO:0000313" key="1">
    <source>
        <dbReference type="EMBL" id="RAZ79164.1"/>
    </source>
</evidence>
<dbReference type="Proteomes" id="UP000251002">
    <property type="component" value="Unassembled WGS sequence"/>
</dbReference>
<accession>A0A365L1C2</accession>
<name>A0A365L1C2_9BACL</name>
<dbReference type="RefSeq" id="WP_112222749.1">
    <property type="nucleotide sequence ID" value="NZ_CP047673.1"/>
</dbReference>
<keyword evidence="2" id="KW-1185">Reference proteome</keyword>